<feature type="region of interest" description="Disordered" evidence="1">
    <location>
        <begin position="280"/>
        <end position="305"/>
    </location>
</feature>
<feature type="transmembrane region" description="Helical" evidence="2">
    <location>
        <begin position="242"/>
        <end position="261"/>
    </location>
</feature>
<evidence type="ECO:0000313" key="4">
    <source>
        <dbReference type="Proteomes" id="UP000218113"/>
    </source>
</evidence>
<feature type="transmembrane region" description="Helical" evidence="2">
    <location>
        <begin position="63"/>
        <end position="81"/>
    </location>
</feature>
<keyword evidence="2" id="KW-1133">Transmembrane helix</keyword>
<feature type="transmembrane region" description="Helical" evidence="2">
    <location>
        <begin position="31"/>
        <end position="51"/>
    </location>
</feature>
<dbReference type="Proteomes" id="UP000218113">
    <property type="component" value="Unassembled WGS sequence"/>
</dbReference>
<accession>A0A2A4SUS2</accession>
<reference evidence="4" key="1">
    <citation type="submission" date="2017-08" db="EMBL/GenBank/DDBJ databases">
        <title>A dynamic microbial community with high functional redundancy inhabits the cold, oxic subseafloor aquifer.</title>
        <authorList>
            <person name="Tully B.J."/>
            <person name="Wheat C.G."/>
            <person name="Glazer B.T."/>
            <person name="Huber J.A."/>
        </authorList>
    </citation>
    <scope>NUCLEOTIDE SEQUENCE [LARGE SCALE GENOMIC DNA]</scope>
</reference>
<sequence length="305" mass="35277">MDQKQVEQPSRMGIPFWKLLGVSIRTYQAHFLNYFILGAITYIPFLIIDAFSTMDLMDLMDFFHGNFLDILVFLTLPTLVLKKRVFPFATLQLFSQNFFASAVIISFIQLGTLFFFLMFFAQLNFGLILLGTLPYIFLLFAGFYLILHNDQKLISITKNIQQSIQTVKSHFSLVFWNFLNITILLIAPVFFFSMWYLSNHTELLQFTHEIQAGKQQDLLMGQRLMDLLQSIVLEPGFRWGRVGIHLLLRPIKALFLAYLFVEIMKRIAPGMIFNFLGPIPTPESPKEQPTSSPTPTKPEDQGEHE</sequence>
<gene>
    <name evidence="3" type="ORF">COB67_11080</name>
</gene>
<name>A0A2A4SUS2_9DELT</name>
<evidence type="ECO:0000313" key="3">
    <source>
        <dbReference type="EMBL" id="PCI24972.1"/>
    </source>
</evidence>
<comment type="caution">
    <text evidence="3">The sequence shown here is derived from an EMBL/GenBank/DDBJ whole genome shotgun (WGS) entry which is preliminary data.</text>
</comment>
<organism evidence="3 4">
    <name type="scientific">SAR324 cluster bacterium</name>
    <dbReference type="NCBI Taxonomy" id="2024889"/>
    <lineage>
        <taxon>Bacteria</taxon>
        <taxon>Deltaproteobacteria</taxon>
        <taxon>SAR324 cluster</taxon>
    </lineage>
</organism>
<dbReference type="AlphaFoldDB" id="A0A2A4SUS2"/>
<evidence type="ECO:0000256" key="2">
    <source>
        <dbReference type="SAM" id="Phobius"/>
    </source>
</evidence>
<feature type="transmembrane region" description="Helical" evidence="2">
    <location>
        <begin position="93"/>
        <end position="119"/>
    </location>
</feature>
<keyword evidence="2" id="KW-0812">Transmembrane</keyword>
<feature type="transmembrane region" description="Helical" evidence="2">
    <location>
        <begin position="125"/>
        <end position="147"/>
    </location>
</feature>
<evidence type="ECO:0000256" key="1">
    <source>
        <dbReference type="SAM" id="MobiDB-lite"/>
    </source>
</evidence>
<keyword evidence="2" id="KW-0472">Membrane</keyword>
<proteinExistence type="predicted"/>
<protein>
    <submittedName>
        <fullName evidence="3">Uncharacterized protein</fullName>
    </submittedName>
</protein>
<feature type="transmembrane region" description="Helical" evidence="2">
    <location>
        <begin position="173"/>
        <end position="197"/>
    </location>
</feature>
<dbReference type="EMBL" id="NVSR01000117">
    <property type="protein sequence ID" value="PCI24972.1"/>
    <property type="molecule type" value="Genomic_DNA"/>
</dbReference>